<sequence>MHFEMLQLDTMQAAKELPEVGLDPYYFILHVSIDNSHSGHAAMSLECVVEYIPKITEIEGKEATHTAWRRIQAGYVFSEWLGSEEFVCTGDPTFGPIPITDTADTGEANSITENANSMPCSCGCQGAKLV</sequence>
<gene>
    <name evidence="1" type="ORF">ACN38_g12224</name>
</gene>
<dbReference type="AlphaFoldDB" id="A0A0M8NXI5"/>
<evidence type="ECO:0000313" key="1">
    <source>
        <dbReference type="EMBL" id="KOS37004.1"/>
    </source>
</evidence>
<dbReference type="STRING" id="229535.A0A0M8NXI5"/>
<reference evidence="1 2" key="1">
    <citation type="submission" date="2015-08" db="EMBL/GenBank/DDBJ databases">
        <title>Genome sequencing of Penicillium nordicum.</title>
        <authorList>
            <person name="Nguyen H.D."/>
            <person name="Seifert K.A."/>
        </authorList>
    </citation>
    <scope>NUCLEOTIDE SEQUENCE [LARGE SCALE GENOMIC DNA]</scope>
    <source>
        <strain evidence="1 2">DAOMC 185683</strain>
    </source>
</reference>
<dbReference type="Pfam" id="PF14518">
    <property type="entry name" value="Haem_oxygenas_2"/>
    <property type="match status" value="1"/>
</dbReference>
<dbReference type="EMBL" id="LHQQ01000365">
    <property type="protein sequence ID" value="KOS37004.1"/>
    <property type="molecule type" value="Genomic_DNA"/>
</dbReference>
<dbReference type="OrthoDB" id="10057598at2759"/>
<dbReference type="Proteomes" id="UP000037696">
    <property type="component" value="Unassembled WGS sequence"/>
</dbReference>
<comment type="caution">
    <text evidence="1">The sequence shown here is derived from an EMBL/GenBank/DDBJ whole genome shotgun (WGS) entry which is preliminary data.</text>
</comment>
<evidence type="ECO:0000313" key="2">
    <source>
        <dbReference type="Proteomes" id="UP000037696"/>
    </source>
</evidence>
<proteinExistence type="predicted"/>
<name>A0A0M8NXI5_9EURO</name>
<accession>A0A0M8NXI5</accession>
<keyword evidence="2" id="KW-1185">Reference proteome</keyword>
<organism evidence="1 2">
    <name type="scientific">Penicillium nordicum</name>
    <dbReference type="NCBI Taxonomy" id="229535"/>
    <lineage>
        <taxon>Eukaryota</taxon>
        <taxon>Fungi</taxon>
        <taxon>Dikarya</taxon>
        <taxon>Ascomycota</taxon>
        <taxon>Pezizomycotina</taxon>
        <taxon>Eurotiomycetes</taxon>
        <taxon>Eurotiomycetidae</taxon>
        <taxon>Eurotiales</taxon>
        <taxon>Aspergillaceae</taxon>
        <taxon>Penicillium</taxon>
    </lineage>
</organism>
<protein>
    <submittedName>
        <fullName evidence="1">Uncharacterized protein</fullName>
    </submittedName>
</protein>